<evidence type="ECO:0000313" key="1">
    <source>
        <dbReference type="EMBL" id="GLV14941.1"/>
    </source>
</evidence>
<protein>
    <submittedName>
        <fullName evidence="1">Uncharacterized protein</fullName>
    </submittedName>
</protein>
<organism evidence="1 2">
    <name type="scientific">Alicyclobacillus hesperidum</name>
    <dbReference type="NCBI Taxonomy" id="89784"/>
    <lineage>
        <taxon>Bacteria</taxon>
        <taxon>Bacillati</taxon>
        <taxon>Bacillota</taxon>
        <taxon>Bacilli</taxon>
        <taxon>Bacillales</taxon>
        <taxon>Alicyclobacillaceae</taxon>
        <taxon>Alicyclobacillus</taxon>
    </lineage>
</organism>
<gene>
    <name evidence="1" type="ORF">Heshes_26260</name>
</gene>
<sequence length="75" mass="8166">MEMKPAYLATVLVQQFGSWVGTPSEELLEDGGTVIDNLLTAGNGVPDDIVDHIHDIPETTWSQAWDIFHEATAGN</sequence>
<dbReference type="Proteomes" id="UP001157137">
    <property type="component" value="Unassembled WGS sequence"/>
</dbReference>
<dbReference type="AlphaFoldDB" id="A0AA37TYD1"/>
<reference evidence="1" key="1">
    <citation type="submission" date="2023-02" db="EMBL/GenBank/DDBJ databases">
        <title>Proposal of a novel subspecies: Alicyclobacillus hesperidum subspecies aegle.</title>
        <authorList>
            <person name="Goto K."/>
            <person name="Fujii T."/>
            <person name="Yasui K."/>
            <person name="Mochida K."/>
            <person name="Kato-Tanaka Y."/>
            <person name="Morohoshi S."/>
            <person name="An S.Y."/>
            <person name="Kasai H."/>
            <person name="Yokota A."/>
        </authorList>
    </citation>
    <scope>NUCLEOTIDE SEQUENCE</scope>
    <source>
        <strain evidence="1">DSM 12766</strain>
    </source>
</reference>
<name>A0AA37TYD1_9BACL</name>
<accession>A0AA37TYD1</accession>
<dbReference type="EMBL" id="BSRA01000020">
    <property type="protein sequence ID" value="GLV14941.1"/>
    <property type="molecule type" value="Genomic_DNA"/>
</dbReference>
<proteinExistence type="predicted"/>
<comment type="caution">
    <text evidence="1">The sequence shown here is derived from an EMBL/GenBank/DDBJ whole genome shotgun (WGS) entry which is preliminary data.</text>
</comment>
<evidence type="ECO:0000313" key="2">
    <source>
        <dbReference type="Proteomes" id="UP001157137"/>
    </source>
</evidence>